<evidence type="ECO:0000313" key="13">
    <source>
        <dbReference type="EMBL" id="WGE10228.1"/>
    </source>
</evidence>
<comment type="subcellular location">
    <subcellularLocation>
        <location evidence="1 7">Periplasm</location>
    </subcellularLocation>
</comment>
<evidence type="ECO:0000256" key="8">
    <source>
        <dbReference type="PIRSR" id="PIRSR001488-1"/>
    </source>
</evidence>
<dbReference type="RefSeq" id="WP_005713308.1">
    <property type="nucleotide sequence ID" value="NZ_CBCRUP010000014.1"/>
</dbReference>
<feature type="disulfide bond" description="Redox-active" evidence="8">
    <location>
        <begin position="55"/>
        <end position="58"/>
    </location>
</feature>
<keyword evidence="3 9" id="KW-0732">Signal</keyword>
<reference evidence="13" key="3">
    <citation type="submission" date="2023-04" db="EMBL/GenBank/DDBJ databases">
        <title>Molecular characterization of the Integrative and Conjugative elements harboring multidrug-resistance gene from Glaesserella (Haemophilus) parasuis.</title>
        <authorList>
            <person name="Che Y."/>
            <person name="Zhou L."/>
        </authorList>
    </citation>
    <scope>NUCLEOTIDE SEQUENCE</scope>
    <source>
        <strain evidence="13">Z44</strain>
    </source>
</reference>
<feature type="signal peptide" evidence="9">
    <location>
        <begin position="1"/>
        <end position="25"/>
    </location>
</feature>
<dbReference type="EMBL" id="JAODIR010000039">
    <property type="protein sequence ID" value="MDD2168460.1"/>
    <property type="molecule type" value="Genomic_DNA"/>
</dbReference>
<evidence type="ECO:0000256" key="6">
    <source>
        <dbReference type="ARBA" id="ARBA00023284"/>
    </source>
</evidence>
<evidence type="ECO:0000256" key="2">
    <source>
        <dbReference type="ARBA" id="ARBA00005791"/>
    </source>
</evidence>
<feature type="chain" id="PRO_5014217772" description="Thiol:disulfide interchange protein" evidence="9">
    <location>
        <begin position="26"/>
        <end position="212"/>
    </location>
</feature>
<dbReference type="InterPro" id="IPR036249">
    <property type="entry name" value="Thioredoxin-like_sf"/>
</dbReference>
<reference evidence="12 14" key="1">
    <citation type="submission" date="2019-06" db="EMBL/GenBank/DDBJ databases">
        <title>Complete genome sequence of Haemophilus parasuis HPS412.</title>
        <authorList>
            <person name="Yang S."/>
            <person name="Huang C."/>
        </authorList>
    </citation>
    <scope>NUCLEOTIDE SEQUENCE [LARGE SCALE GENOMIC DNA]</scope>
    <source>
        <strain evidence="12 14">HPS412</strain>
    </source>
</reference>
<evidence type="ECO:0000259" key="10">
    <source>
        <dbReference type="PROSITE" id="PS51352"/>
    </source>
</evidence>
<feature type="domain" description="Thioredoxin" evidence="10">
    <location>
        <begin position="10"/>
        <end position="208"/>
    </location>
</feature>
<dbReference type="PROSITE" id="PS51352">
    <property type="entry name" value="THIOREDOXIN_2"/>
    <property type="match status" value="1"/>
</dbReference>
<evidence type="ECO:0000313" key="11">
    <source>
        <dbReference type="EMBL" id="MDD2168460.1"/>
    </source>
</evidence>
<keyword evidence="5 7" id="KW-1015">Disulfide bond</keyword>
<dbReference type="InterPro" id="IPR017937">
    <property type="entry name" value="Thioredoxin_CS"/>
</dbReference>
<evidence type="ECO:0000313" key="14">
    <source>
        <dbReference type="Proteomes" id="UP000509790"/>
    </source>
</evidence>
<keyword evidence="6" id="KW-0676">Redox-active center</keyword>
<dbReference type="NCBIfam" id="NF047695">
    <property type="entry name" value="ThlDiSintDsbAHaem"/>
    <property type="match status" value="1"/>
</dbReference>
<evidence type="ECO:0000256" key="4">
    <source>
        <dbReference type="ARBA" id="ARBA00022764"/>
    </source>
</evidence>
<dbReference type="EMBL" id="CP041334">
    <property type="protein sequence ID" value="QKY73759.1"/>
    <property type="molecule type" value="Genomic_DNA"/>
</dbReference>
<dbReference type="InterPro" id="IPR013766">
    <property type="entry name" value="Thioredoxin_domain"/>
</dbReference>
<evidence type="ECO:0000256" key="5">
    <source>
        <dbReference type="ARBA" id="ARBA00023157"/>
    </source>
</evidence>
<sequence>MKKFALKTVFIALSALGAFSTTAMAQDPVANKEYLEVRQVPSAQKEVLEFFSFYCPHCYDFELNYKIPSKVKAGLPEGAVLKQYHVDFLGRQSTELTRAWALAMALGAEDKVKTPLFEAAQKDAIKSMDDIRAIFLANGITAEQFDGGINSFAVNGLVTKQTQAAEEFKVRGVPAFFVNEQYQLNPEGFSDSGSTNEFVQRYIDAILFLVKK</sequence>
<dbReference type="Gene3D" id="3.40.30.10">
    <property type="entry name" value="Glutaredoxin"/>
    <property type="match status" value="1"/>
</dbReference>
<dbReference type="InterPro" id="IPR001853">
    <property type="entry name" value="DSBA-like_thioredoxin_dom"/>
</dbReference>
<dbReference type="CDD" id="cd03019">
    <property type="entry name" value="DsbA_DsbA"/>
    <property type="match status" value="1"/>
</dbReference>
<dbReference type="GO" id="GO:0015036">
    <property type="term" value="F:disulfide oxidoreductase activity"/>
    <property type="evidence" value="ECO:0007669"/>
    <property type="project" value="UniProtKB-ARBA"/>
</dbReference>
<dbReference type="Proteomes" id="UP001222296">
    <property type="component" value="Chromosome"/>
</dbReference>
<evidence type="ECO:0000313" key="15">
    <source>
        <dbReference type="Proteomes" id="UP001148834"/>
    </source>
</evidence>
<accession>A0A084EFS2</accession>
<comment type="similarity">
    <text evidence="2">Belongs to the thioredoxin family. DsbA subfamily.</text>
</comment>
<evidence type="ECO:0000313" key="12">
    <source>
        <dbReference type="EMBL" id="QKY73759.1"/>
    </source>
</evidence>
<dbReference type="OrthoDB" id="9784896at2"/>
<dbReference type="PROSITE" id="PS00194">
    <property type="entry name" value="THIOREDOXIN_1"/>
    <property type="match status" value="1"/>
</dbReference>
<evidence type="ECO:0000256" key="1">
    <source>
        <dbReference type="ARBA" id="ARBA00004418"/>
    </source>
</evidence>
<reference evidence="11" key="2">
    <citation type="submission" date="2022-09" db="EMBL/GenBank/DDBJ databases">
        <title>Molecular characterization of Glaesserella parasuis strains circulating in commercial swine farms using whole-genome sequencing.</title>
        <authorList>
            <person name="Mugabi R."/>
            <person name="Clavijo M."/>
            <person name="Li G."/>
        </authorList>
    </citation>
    <scope>NUCLEOTIDE SEQUENCE</scope>
    <source>
        <strain evidence="11">0435-53</strain>
    </source>
</reference>
<dbReference type="InterPro" id="IPR023205">
    <property type="entry name" value="DsbA/DsbL"/>
</dbReference>
<dbReference type="AlphaFoldDB" id="A0A084EFS2"/>
<protein>
    <recommendedName>
        <fullName evidence="7">Thiol:disulfide interchange protein</fullName>
    </recommendedName>
</protein>
<dbReference type="PANTHER" id="PTHR35891">
    <property type="entry name" value="THIOL:DISULFIDE INTERCHANGE PROTEIN DSBA"/>
    <property type="match status" value="1"/>
</dbReference>
<evidence type="ECO:0000256" key="7">
    <source>
        <dbReference type="PIRNR" id="PIRNR001488"/>
    </source>
</evidence>
<dbReference type="SUPFAM" id="SSF52833">
    <property type="entry name" value="Thioredoxin-like"/>
    <property type="match status" value="1"/>
</dbReference>
<dbReference type="GeneID" id="66618339"/>
<dbReference type="Proteomes" id="UP001148834">
    <property type="component" value="Unassembled WGS sequence"/>
</dbReference>
<dbReference type="PANTHER" id="PTHR35891:SF2">
    <property type="entry name" value="THIOL:DISULFIDE INTERCHANGE PROTEIN DSBA"/>
    <property type="match status" value="1"/>
</dbReference>
<gene>
    <name evidence="12" type="ORF">FLK62_11460</name>
    <name evidence="11" type="ORF">N5925_07620</name>
    <name evidence="13" type="ORF">QBL01_00965</name>
</gene>
<dbReference type="EMBL" id="CP121769">
    <property type="protein sequence ID" value="WGE10228.1"/>
    <property type="molecule type" value="Genomic_DNA"/>
</dbReference>
<keyword evidence="4 7" id="KW-0574">Periplasm</keyword>
<dbReference type="InterPro" id="IPR050824">
    <property type="entry name" value="Thiol_disulfide_DsbA"/>
</dbReference>
<name>A0A084EFS2_GLAPU</name>
<evidence type="ECO:0000256" key="9">
    <source>
        <dbReference type="SAM" id="SignalP"/>
    </source>
</evidence>
<dbReference type="PIRSF" id="PIRSF001488">
    <property type="entry name" value="Tdi_protein"/>
    <property type="match status" value="1"/>
</dbReference>
<dbReference type="KEGG" id="hpak:JT17_07810"/>
<proteinExistence type="inferred from homology"/>
<dbReference type="KEGG" id="hpas:JL26_10535"/>
<organism evidence="11 15">
    <name type="scientific">Glaesserella parasuis</name>
    <name type="common">Haemophilus parasuis</name>
    <dbReference type="NCBI Taxonomy" id="738"/>
    <lineage>
        <taxon>Bacteria</taxon>
        <taxon>Pseudomonadati</taxon>
        <taxon>Pseudomonadota</taxon>
        <taxon>Gammaproteobacteria</taxon>
        <taxon>Pasteurellales</taxon>
        <taxon>Pasteurellaceae</taxon>
        <taxon>Glaesserella</taxon>
    </lineage>
</organism>
<evidence type="ECO:0000256" key="3">
    <source>
        <dbReference type="ARBA" id="ARBA00022729"/>
    </source>
</evidence>
<dbReference type="Proteomes" id="UP000509790">
    <property type="component" value="Chromosome"/>
</dbReference>
<dbReference type="Pfam" id="PF01323">
    <property type="entry name" value="DSBA"/>
    <property type="match status" value="1"/>
</dbReference>
<dbReference type="GO" id="GO:0042597">
    <property type="term" value="C:periplasmic space"/>
    <property type="evidence" value="ECO:0007669"/>
    <property type="project" value="UniProtKB-SubCell"/>
</dbReference>